<feature type="domain" description="HAM1-like N-terminal" evidence="3">
    <location>
        <begin position="74"/>
        <end position="672"/>
    </location>
</feature>
<dbReference type="InterPro" id="IPR045967">
    <property type="entry name" value="HAM1-like_N"/>
</dbReference>
<dbReference type="PANTHER" id="PTHR31138">
    <property type="entry name" value="CHROMOSOME 19, WHOLE GENOME SHOTGUN SEQUENCE"/>
    <property type="match status" value="1"/>
</dbReference>
<evidence type="ECO:0000259" key="2">
    <source>
        <dbReference type="Pfam" id="PF14613"/>
    </source>
</evidence>
<dbReference type="AlphaFoldDB" id="A0A5N6KY21"/>
<dbReference type="EMBL" id="VIBQ01000017">
    <property type="protein sequence ID" value="KAB8360708.1"/>
    <property type="molecule type" value="Genomic_DNA"/>
</dbReference>
<protein>
    <submittedName>
        <fullName evidence="4">Uncharacterized protein</fullName>
    </submittedName>
</protein>
<sequence>MALPLPVRKVAVGAISLERLTVSPRSTLSGGEFRTALLRTATTSRERSEMAMQGASTRRALFLIPIDTQLPIMSSVNVPTNPKIKEADINKKLQLYGIYSAFANGKAPSNKQIDIALNSALASKPLKAPSAKLSAEGKHLVADLRDVIEKAKLLLLTKNEGNLLQDFIWQSQHITSGDASKPGLPVDKDTAKQHGNEALDGLRTLGTLLITNVNDAVILLRDIAGDTAAKAAGKLKPDEEALQQIDRPADDNTWHEAPDLSADKLKSQLKETANKVKPGNKADLQNAADKAANGDVDGAATGLQNQASANVDDDTKAQAEKAKEDAKAKAKEAREKTQAFLKEKMPKERREQTIWRLKKMVVEIQGHQDYQRAISTLLRLAETYTSHGKDVAGQSTGAVKGAHTDDGLRSAEADLKVLIERFANSTSMDDLVDSVNQIYKDADQDPELKNWFRHLDTYIRKCLQQQGFVMQDAATEEWNEIYDKGNFLLRERYRNHTDRVGDEIKFLADQFEQDPQNKAFGDAMNKLFLDLGQDENGKPVFKKHLVTDLTNVILPAFFENVRYVPIPRIEYSDPMVDAIVENLVIEGDNLAPNVFEFASDNHWRWGRKQIANKNKNKVMLSASGIQMDLKDVSYYIKKKQGFPSITDKGVMDIFLGGSGFSFKAALETADSSDKNHFFKVNTVTVDIKNLKIKLKKSNYKLLFGIVKPLLLRVMRPILQKVIQKAIKDNINKLDAYCYEVKKEADRATEQAKNNPDEAVNIFQRYFNAAQQRLAQGKEKAQAATEDKTANIAITQHDSIFKDISLPGGISTKATEYKTLAAKGDKWESPVFLIGSASESTGLPTVAPVTRKPHSATEAVLKPHTGTNGTAA</sequence>
<dbReference type="OrthoDB" id="19394at2759"/>
<dbReference type="Proteomes" id="UP000327013">
    <property type="component" value="Unassembled WGS sequence"/>
</dbReference>
<evidence type="ECO:0000313" key="4">
    <source>
        <dbReference type="EMBL" id="KAB8360708.1"/>
    </source>
</evidence>
<organism evidence="4 5">
    <name type="scientific">Carpinus fangiana</name>
    <dbReference type="NCBI Taxonomy" id="176857"/>
    <lineage>
        <taxon>Eukaryota</taxon>
        <taxon>Viridiplantae</taxon>
        <taxon>Streptophyta</taxon>
        <taxon>Embryophyta</taxon>
        <taxon>Tracheophyta</taxon>
        <taxon>Spermatophyta</taxon>
        <taxon>Magnoliopsida</taxon>
        <taxon>eudicotyledons</taxon>
        <taxon>Gunneridae</taxon>
        <taxon>Pentapetalae</taxon>
        <taxon>rosids</taxon>
        <taxon>fabids</taxon>
        <taxon>Fagales</taxon>
        <taxon>Betulaceae</taxon>
        <taxon>Carpinus</taxon>
    </lineage>
</organism>
<accession>A0A5N6KY21</accession>
<evidence type="ECO:0000256" key="1">
    <source>
        <dbReference type="SAM" id="MobiDB-lite"/>
    </source>
</evidence>
<dbReference type="Pfam" id="PF14613">
    <property type="entry name" value="HAM1_C"/>
    <property type="match status" value="1"/>
</dbReference>
<dbReference type="PANTHER" id="PTHR31138:SF1">
    <property type="entry name" value="PDZ DOMAIN-CONTAINING PROTEIN"/>
    <property type="match status" value="1"/>
</dbReference>
<gene>
    <name evidence="4" type="ORF">FH972_024444</name>
</gene>
<reference evidence="4 5" key="1">
    <citation type="submission" date="2019-06" db="EMBL/GenBank/DDBJ databases">
        <title>A chromosomal-level reference genome of Carpinus fangiana (Coryloideae, Betulaceae).</title>
        <authorList>
            <person name="Yang X."/>
            <person name="Wang Z."/>
            <person name="Zhang L."/>
            <person name="Hao G."/>
            <person name="Liu J."/>
            <person name="Yang Y."/>
        </authorList>
    </citation>
    <scope>NUCLEOTIDE SEQUENCE [LARGE SCALE GENOMIC DNA]</scope>
    <source>
        <strain evidence="4">Cfa_2016G</strain>
        <tissue evidence="4">Leaf</tissue>
    </source>
</reference>
<dbReference type="InterPro" id="IPR027842">
    <property type="entry name" value="HAM1-like_C"/>
</dbReference>
<evidence type="ECO:0000259" key="3">
    <source>
        <dbReference type="Pfam" id="PF19343"/>
    </source>
</evidence>
<comment type="caution">
    <text evidence="4">The sequence shown here is derived from an EMBL/GenBank/DDBJ whole genome shotgun (WGS) entry which is preliminary data.</text>
</comment>
<keyword evidence="5" id="KW-1185">Reference proteome</keyword>
<proteinExistence type="predicted"/>
<name>A0A5N6KY21_9ROSI</name>
<feature type="region of interest" description="Disordered" evidence="1">
    <location>
        <begin position="293"/>
        <end position="331"/>
    </location>
</feature>
<dbReference type="Gene3D" id="3.15.10.10">
    <property type="entry name" value="Bactericidal permeability-increasing protein, domain 1"/>
    <property type="match status" value="1"/>
</dbReference>
<feature type="domain" description="HAM1-like C-terminal" evidence="2">
    <location>
        <begin position="685"/>
        <end position="843"/>
    </location>
</feature>
<feature type="compositionally biased region" description="Basic and acidic residues" evidence="1">
    <location>
        <begin position="313"/>
        <end position="331"/>
    </location>
</feature>
<dbReference type="Pfam" id="PF19343">
    <property type="entry name" value="HAM1_N"/>
    <property type="match status" value="1"/>
</dbReference>
<evidence type="ECO:0000313" key="5">
    <source>
        <dbReference type="Proteomes" id="UP000327013"/>
    </source>
</evidence>